<dbReference type="InParanoid" id="A0A369KGS9"/>
<feature type="region of interest" description="Disordered" evidence="1">
    <location>
        <begin position="310"/>
        <end position="355"/>
    </location>
</feature>
<evidence type="ECO:0000313" key="4">
    <source>
        <dbReference type="Proteomes" id="UP000076154"/>
    </source>
</evidence>
<dbReference type="EMBL" id="LUEZ02000003">
    <property type="protein sequence ID" value="RDB30934.1"/>
    <property type="molecule type" value="Genomic_DNA"/>
</dbReference>
<feature type="compositionally biased region" description="Low complexity" evidence="1">
    <location>
        <begin position="310"/>
        <end position="340"/>
    </location>
</feature>
<dbReference type="Proteomes" id="UP000076154">
    <property type="component" value="Unassembled WGS sequence"/>
</dbReference>
<feature type="signal peptide" evidence="2">
    <location>
        <begin position="1"/>
        <end position="25"/>
    </location>
</feature>
<proteinExistence type="predicted"/>
<organism evidence="3 4">
    <name type="scientific">Hypsizygus marmoreus</name>
    <name type="common">White beech mushroom</name>
    <name type="synonym">Agaricus marmoreus</name>
    <dbReference type="NCBI Taxonomy" id="39966"/>
    <lineage>
        <taxon>Eukaryota</taxon>
        <taxon>Fungi</taxon>
        <taxon>Dikarya</taxon>
        <taxon>Basidiomycota</taxon>
        <taxon>Agaricomycotina</taxon>
        <taxon>Agaricomycetes</taxon>
        <taxon>Agaricomycetidae</taxon>
        <taxon>Agaricales</taxon>
        <taxon>Tricholomatineae</taxon>
        <taxon>Lyophyllaceae</taxon>
        <taxon>Hypsizygus</taxon>
    </lineage>
</organism>
<comment type="caution">
    <text evidence="3">The sequence shown here is derived from an EMBL/GenBank/DDBJ whole genome shotgun (WGS) entry which is preliminary data.</text>
</comment>
<dbReference type="AlphaFoldDB" id="A0A369KGS9"/>
<dbReference type="OrthoDB" id="2564904at2759"/>
<sequence>MSPVALSFSTVLALAAAVTISSVSAQQSTFPPTPLADKHFAYPTEVPYKVDTDTNLIRGQQTGYNICNSTTENQASLCQTAFINSIDDFCLWGPKDPGSIVANIEGEMISWCTKPGHGSRLIPNDALKGVQFMRTPDYVQVVGFIDQTKINMASDDWGGEMDPHGADLRGNPMGGLFYSNSFGTDKNKFTQVIEWHNFMGGNAFCLKACDPAGPNAAHFCEHRFDRIGCAYNAPNNAQNGTFEACKGDNQDFPGIYTLPDGTVATYTQPPEDAGSIQTMPYQPKVPASSECETFTSSVLFAALASVTAPGDATSAPASTPTAGGSSNANTSGGSGVSTRGTGTGTGSAQGAQGTSNDAETMVVSGVVTLFGVVFSAMFFA</sequence>
<dbReference type="STRING" id="39966.A0A369KGS9"/>
<evidence type="ECO:0000256" key="2">
    <source>
        <dbReference type="SAM" id="SignalP"/>
    </source>
</evidence>
<feature type="chain" id="PRO_5016587359" description="Mannoprotein" evidence="2">
    <location>
        <begin position="26"/>
        <end position="380"/>
    </location>
</feature>
<evidence type="ECO:0008006" key="5">
    <source>
        <dbReference type="Google" id="ProtNLM"/>
    </source>
</evidence>
<keyword evidence="2" id="KW-0732">Signal</keyword>
<name>A0A369KGS9_HYPMA</name>
<keyword evidence="4" id="KW-1185">Reference proteome</keyword>
<evidence type="ECO:0000256" key="1">
    <source>
        <dbReference type="SAM" id="MobiDB-lite"/>
    </source>
</evidence>
<reference evidence="3" key="1">
    <citation type="submission" date="2018-04" db="EMBL/GenBank/DDBJ databases">
        <title>Whole genome sequencing of Hypsizygus marmoreus.</title>
        <authorList>
            <person name="Choi I.-G."/>
            <person name="Min B."/>
            <person name="Kim J.-G."/>
            <person name="Kim S."/>
            <person name="Oh Y.-L."/>
            <person name="Kong W.-S."/>
            <person name="Park H."/>
            <person name="Jeong J."/>
            <person name="Song E.-S."/>
        </authorList>
    </citation>
    <scope>NUCLEOTIDE SEQUENCE [LARGE SCALE GENOMIC DNA]</scope>
    <source>
        <strain evidence="3">51987-8</strain>
    </source>
</reference>
<evidence type="ECO:0000313" key="3">
    <source>
        <dbReference type="EMBL" id="RDB30934.1"/>
    </source>
</evidence>
<gene>
    <name evidence="3" type="ORF">Hypma_004906</name>
</gene>
<accession>A0A369KGS9</accession>
<protein>
    <recommendedName>
        <fullName evidence="5">Mannoprotein</fullName>
    </recommendedName>
</protein>